<dbReference type="AlphaFoldDB" id="A0A1Q1NPC3"/>
<organism evidence="1">
    <name type="scientific">Pristhesancus plagipennis</name>
    <name type="common">Common assassin bug</name>
    <dbReference type="NCBI Taxonomy" id="1955184"/>
    <lineage>
        <taxon>Eukaryota</taxon>
        <taxon>Metazoa</taxon>
        <taxon>Ecdysozoa</taxon>
        <taxon>Arthropoda</taxon>
        <taxon>Hexapoda</taxon>
        <taxon>Insecta</taxon>
        <taxon>Pterygota</taxon>
        <taxon>Neoptera</taxon>
        <taxon>Paraneoptera</taxon>
        <taxon>Hemiptera</taxon>
        <taxon>Heteroptera</taxon>
        <taxon>Panheteroptera</taxon>
        <taxon>Cimicomorpha</taxon>
        <taxon>Reduviidae</taxon>
        <taxon>Harpactorinae</taxon>
        <taxon>Harpactorini</taxon>
        <taxon>Pristhesancus</taxon>
    </lineage>
</organism>
<evidence type="ECO:0000313" key="1">
    <source>
        <dbReference type="EMBL" id="AQM58357.1"/>
    </source>
</evidence>
<sequence length="153" mass="17527">MAKLVFISFVLACFYFIGIYCDADLDTKGFFKIRKNAVFQYRLAKVEIEQIIFQKVHAAMRKATEYEQKTCVDDVKMKSLLESGRVLDKTVGKILPAIEEVTAALTKGDNSKLMEFNNKWDYEQFKKEAADEFQTKSKGLANAVQQKLDKCTN</sequence>
<protein>
    <submittedName>
        <fullName evidence="1">Venom protein family 1 protein 3</fullName>
    </submittedName>
</protein>
<dbReference type="EMBL" id="KX459606">
    <property type="protein sequence ID" value="AQM58357.1"/>
    <property type="molecule type" value="mRNA"/>
</dbReference>
<proteinExistence type="evidence at transcript level"/>
<name>A0A1Q1NPC3_PRIPG</name>
<reference evidence="1" key="1">
    <citation type="journal article" date="2017" name="Mol. Cell. Proteomics">
        <title>Melt with this kiss: Paralysing and liquefying venom of the assassin bug Pristhesancus plagipennis (Hemiptera: Reduviidae).</title>
        <authorList>
            <person name="Walker A.A."/>
            <person name="Madio B."/>
            <person name="Jin J."/>
            <person name="Undheim E.A."/>
            <person name="Fry B.G."/>
            <person name="King G.F."/>
        </authorList>
    </citation>
    <scope>NUCLEOTIDE SEQUENCE</scope>
    <source>
        <tissue evidence="1">Venom/labial gland</tissue>
    </source>
</reference>
<accession>A0A1Q1NPC3</accession>